<dbReference type="Proteomes" id="UP001638806">
    <property type="component" value="Unassembled WGS sequence"/>
</dbReference>
<organism evidence="1 2">
    <name type="scientific">Purpureocillium lilacinum</name>
    <name type="common">Paecilomyces lilacinus</name>
    <dbReference type="NCBI Taxonomy" id="33203"/>
    <lineage>
        <taxon>Eukaryota</taxon>
        <taxon>Fungi</taxon>
        <taxon>Dikarya</taxon>
        <taxon>Ascomycota</taxon>
        <taxon>Pezizomycotina</taxon>
        <taxon>Sordariomycetes</taxon>
        <taxon>Hypocreomycetidae</taxon>
        <taxon>Hypocreales</taxon>
        <taxon>Ophiocordycipitaceae</taxon>
        <taxon>Purpureocillium</taxon>
    </lineage>
</organism>
<accession>A0ACC4E898</accession>
<evidence type="ECO:0000313" key="2">
    <source>
        <dbReference type="Proteomes" id="UP001638806"/>
    </source>
</evidence>
<evidence type="ECO:0000313" key="1">
    <source>
        <dbReference type="EMBL" id="KAL3964374.1"/>
    </source>
</evidence>
<keyword evidence="2" id="KW-1185">Reference proteome</keyword>
<reference evidence="1" key="1">
    <citation type="submission" date="2024-12" db="EMBL/GenBank/DDBJ databases">
        <title>Comparative genomics and development of molecular markers within Purpureocillium lilacinum and among Purpureocillium species.</title>
        <authorList>
            <person name="Yeh Z.-Y."/>
            <person name="Ni N.-T."/>
            <person name="Lo P.-H."/>
            <person name="Mushyakhwo K."/>
            <person name="Lin C.-F."/>
            <person name="Nai Y.-S."/>
        </authorList>
    </citation>
    <scope>NUCLEOTIDE SEQUENCE</scope>
    <source>
        <strain evidence="1">NCHU-NPUST-175</strain>
    </source>
</reference>
<proteinExistence type="predicted"/>
<dbReference type="EMBL" id="JBGNUJ010000002">
    <property type="protein sequence ID" value="KAL3964374.1"/>
    <property type="molecule type" value="Genomic_DNA"/>
</dbReference>
<protein>
    <submittedName>
        <fullName evidence="1">Uncharacterized protein</fullName>
    </submittedName>
</protein>
<name>A0ACC4E898_PURLI</name>
<sequence>MCFLDQGACCSSHTAQGSCNTSTFEEAPRGQVLAFGLVRRPLTEDPGTYPETERGTGRPLLGIRRRARRASDAGDGSGSAAPVGHDGSDLRVSRPEISRRQLIPWMVPKQSTDVGPPVRTGTYIWERCWTGRLASMGVARRAGLSRDAAFSCD</sequence>
<comment type="caution">
    <text evidence="1">The sequence shown here is derived from an EMBL/GenBank/DDBJ whole genome shotgun (WGS) entry which is preliminary data.</text>
</comment>
<gene>
    <name evidence="1" type="ORF">ACCO45_001378</name>
</gene>